<reference evidence="3" key="1">
    <citation type="submission" date="2018-05" db="EMBL/GenBank/DDBJ databases">
        <title>Draft genome sequence of Stemphylium lycopersici strain CIDEFI 213.</title>
        <authorList>
            <person name="Medina R."/>
            <person name="Franco M.E.E."/>
            <person name="Lucentini C.G."/>
            <person name="Saparrat M.C.N."/>
            <person name="Balatti P.A."/>
        </authorList>
    </citation>
    <scope>NUCLEOTIDE SEQUENCE [LARGE SCALE GENOMIC DNA]</scope>
    <source>
        <strain evidence="3">CIDEFI 213</strain>
    </source>
</reference>
<sequence length="329" mass="38087">MRSSLQQLQDRTQCSRLLLEEAAAERSKTQVIVKEYDDRQAERRRLHEIYGPYVSSVEVQSCEDQIREEQECESARAKLKSDEDLAACKQISQRMFETLPRELRDLIYCGLSADIYIPEQDKDITEMDGVEFSQKLRDAGDAEKSTPLHRRFSFFRRHCFQASYMGVEFVKELINAYFRLTPFRLRVEELYSRHGHQEFFMVDGFNLGCPLGELLARVEISVTSLHSNLGEMLQPLMAIKNPDCVIEIAAPRSVTRCNTYDLEDRPATSQELLHALALNLRRMRLRGFCVRVRHDGLVIYTANEKPKEPRDRTSMLRGSEAKAAELEKV</sequence>
<feature type="region of interest" description="Disordered" evidence="1">
    <location>
        <begin position="308"/>
        <end position="329"/>
    </location>
</feature>
<dbReference type="AlphaFoldDB" id="A0A364NAL3"/>
<comment type="caution">
    <text evidence="2">The sequence shown here is derived from an EMBL/GenBank/DDBJ whole genome shotgun (WGS) entry which is preliminary data.</text>
</comment>
<keyword evidence="3" id="KW-1185">Reference proteome</keyword>
<accession>A0A364NAL3</accession>
<proteinExistence type="predicted"/>
<dbReference type="EMBL" id="QGDH01000023">
    <property type="protein sequence ID" value="RAR14302.1"/>
    <property type="molecule type" value="Genomic_DNA"/>
</dbReference>
<protein>
    <submittedName>
        <fullName evidence="2">5'-methylthioadenosine phosphorylase</fullName>
    </submittedName>
</protein>
<dbReference type="Proteomes" id="UP000249619">
    <property type="component" value="Unassembled WGS sequence"/>
</dbReference>
<evidence type="ECO:0000313" key="3">
    <source>
        <dbReference type="Proteomes" id="UP000249619"/>
    </source>
</evidence>
<organism evidence="2 3">
    <name type="scientific">Stemphylium lycopersici</name>
    <name type="common">Tomato gray leaf spot disease fungus</name>
    <name type="synonym">Thyrospora lycopersici</name>
    <dbReference type="NCBI Taxonomy" id="183478"/>
    <lineage>
        <taxon>Eukaryota</taxon>
        <taxon>Fungi</taxon>
        <taxon>Dikarya</taxon>
        <taxon>Ascomycota</taxon>
        <taxon>Pezizomycotina</taxon>
        <taxon>Dothideomycetes</taxon>
        <taxon>Pleosporomycetidae</taxon>
        <taxon>Pleosporales</taxon>
        <taxon>Pleosporineae</taxon>
        <taxon>Pleosporaceae</taxon>
        <taxon>Stemphylium</taxon>
    </lineage>
</organism>
<evidence type="ECO:0000256" key="1">
    <source>
        <dbReference type="SAM" id="MobiDB-lite"/>
    </source>
</evidence>
<gene>
    <name evidence="2" type="ORF">DDE83_002252</name>
</gene>
<name>A0A364NAL3_STELY</name>
<evidence type="ECO:0000313" key="2">
    <source>
        <dbReference type="EMBL" id="RAR14302.1"/>
    </source>
</evidence>